<dbReference type="Pfam" id="PF02562">
    <property type="entry name" value="PhoH"/>
    <property type="match status" value="1"/>
</dbReference>
<reference evidence="9" key="1">
    <citation type="submission" date="2016-10" db="EMBL/GenBank/DDBJ databases">
        <authorList>
            <person name="Varghese N."/>
            <person name="Submissions S."/>
        </authorList>
    </citation>
    <scope>NUCLEOTIDE SEQUENCE [LARGE SCALE GENOMIC DNA]</scope>
    <source>
        <strain evidence="9">DSM 241</strain>
    </source>
</reference>
<dbReference type="AlphaFoldDB" id="A0A1H7L437"/>
<protein>
    <recommendedName>
        <fullName evidence="6">PhoH-like protein</fullName>
    </recommendedName>
</protein>
<evidence type="ECO:0000256" key="6">
    <source>
        <dbReference type="ARBA" id="ARBA00039970"/>
    </source>
</evidence>
<name>A0A1H7L437_9GAMM</name>
<evidence type="ECO:0000259" key="7">
    <source>
        <dbReference type="Pfam" id="PF02562"/>
    </source>
</evidence>
<dbReference type="Proteomes" id="UP000199256">
    <property type="component" value="Unassembled WGS sequence"/>
</dbReference>
<dbReference type="SUPFAM" id="SSF52540">
    <property type="entry name" value="P-loop containing nucleoside triphosphate hydrolases"/>
    <property type="match status" value="1"/>
</dbReference>
<comment type="similarity">
    <text evidence="2">Belongs to the PhoH family.</text>
</comment>
<keyword evidence="5" id="KW-0067">ATP-binding</keyword>
<dbReference type="EMBL" id="FOAA01000007">
    <property type="protein sequence ID" value="SEK93466.1"/>
    <property type="molecule type" value="Genomic_DNA"/>
</dbReference>
<dbReference type="GO" id="GO:0005829">
    <property type="term" value="C:cytosol"/>
    <property type="evidence" value="ECO:0007669"/>
    <property type="project" value="TreeGrafter"/>
</dbReference>
<keyword evidence="9" id="KW-1185">Reference proteome</keyword>
<evidence type="ECO:0000256" key="3">
    <source>
        <dbReference type="ARBA" id="ARBA00022490"/>
    </source>
</evidence>
<dbReference type="InterPro" id="IPR051451">
    <property type="entry name" value="PhoH2-like"/>
</dbReference>
<gene>
    <name evidence="8" type="ORF">SAMN05444515_1074</name>
</gene>
<dbReference type="GO" id="GO:0005524">
    <property type="term" value="F:ATP binding"/>
    <property type="evidence" value="ECO:0007669"/>
    <property type="project" value="UniProtKB-KW"/>
</dbReference>
<dbReference type="STRING" id="1396821.SAMN05444515_1074"/>
<sequence>MELSLEPADNLRLANLCGQFDEHLRLLEKRLGVEVNNRGNRFNIIGDAEPAQAGAEVIRDLYRITARETLTPERVHLHLQESQVDLLMERRDSAADEEDPVLRLRRGVIRGRGAHQMRYLRNIRTHDLNFGVGPAGTGKTYLAVAAACEALETDRVRRLVLVRPAVEAGERLGFLPGDLAQKIDPYLRPMYDALYEMLGFEKVAKLQERSVIEVAPLAYMRGRTLNDAFVILDEAQNTTPEQMKMFLTRIGFGSTAVVNGDVTQTDLPHPRQSGLRHGVEILKDVKGVSFTFFTARDVVRHPLVQRIVEAYDAGDVGGKGA</sequence>
<keyword evidence="4" id="KW-0547">Nucleotide-binding</keyword>
<evidence type="ECO:0000256" key="2">
    <source>
        <dbReference type="ARBA" id="ARBA00010393"/>
    </source>
</evidence>
<feature type="domain" description="PhoH-like protein" evidence="7">
    <location>
        <begin position="109"/>
        <end position="312"/>
    </location>
</feature>
<comment type="subcellular location">
    <subcellularLocation>
        <location evidence="1">Cytoplasm</location>
    </subcellularLocation>
</comment>
<evidence type="ECO:0000256" key="4">
    <source>
        <dbReference type="ARBA" id="ARBA00022741"/>
    </source>
</evidence>
<dbReference type="FunFam" id="3.40.50.300:FF:000013">
    <property type="entry name" value="PhoH family ATPase"/>
    <property type="match status" value="1"/>
</dbReference>
<organism evidence="8 9">
    <name type="scientific">Ectothiorhodospira marina</name>
    <dbReference type="NCBI Taxonomy" id="1396821"/>
    <lineage>
        <taxon>Bacteria</taxon>
        <taxon>Pseudomonadati</taxon>
        <taxon>Pseudomonadota</taxon>
        <taxon>Gammaproteobacteria</taxon>
        <taxon>Chromatiales</taxon>
        <taxon>Ectothiorhodospiraceae</taxon>
        <taxon>Ectothiorhodospira</taxon>
    </lineage>
</organism>
<dbReference type="InterPro" id="IPR027417">
    <property type="entry name" value="P-loop_NTPase"/>
</dbReference>
<dbReference type="InterPro" id="IPR003714">
    <property type="entry name" value="PhoH"/>
</dbReference>
<evidence type="ECO:0000256" key="5">
    <source>
        <dbReference type="ARBA" id="ARBA00022840"/>
    </source>
</evidence>
<accession>A0A1H7L437</accession>
<dbReference type="Gene3D" id="3.40.50.300">
    <property type="entry name" value="P-loop containing nucleotide triphosphate hydrolases"/>
    <property type="match status" value="1"/>
</dbReference>
<evidence type="ECO:0000313" key="9">
    <source>
        <dbReference type="Proteomes" id="UP000199256"/>
    </source>
</evidence>
<dbReference type="PANTHER" id="PTHR30473:SF1">
    <property type="entry name" value="PHOH-LIKE PROTEIN"/>
    <property type="match status" value="1"/>
</dbReference>
<dbReference type="PANTHER" id="PTHR30473">
    <property type="entry name" value="PROTEIN PHOH"/>
    <property type="match status" value="1"/>
</dbReference>
<proteinExistence type="inferred from homology"/>
<evidence type="ECO:0000313" key="8">
    <source>
        <dbReference type="EMBL" id="SEK93466.1"/>
    </source>
</evidence>
<keyword evidence="3" id="KW-0963">Cytoplasm</keyword>
<evidence type="ECO:0000256" key="1">
    <source>
        <dbReference type="ARBA" id="ARBA00004496"/>
    </source>
</evidence>